<keyword evidence="5" id="KW-0812">Transmembrane</keyword>
<evidence type="ECO:0000256" key="3">
    <source>
        <dbReference type="ARBA" id="ARBA00022448"/>
    </source>
</evidence>
<feature type="coiled-coil region" evidence="8">
    <location>
        <begin position="347"/>
        <end position="374"/>
    </location>
</feature>
<dbReference type="GO" id="GO:0015562">
    <property type="term" value="F:efflux transmembrane transporter activity"/>
    <property type="evidence" value="ECO:0007669"/>
    <property type="project" value="InterPro"/>
</dbReference>
<comment type="similarity">
    <text evidence="2">Belongs to the outer membrane factor (OMF) (TC 1.B.17) family.</text>
</comment>
<dbReference type="RefSeq" id="WP_182206310.1">
    <property type="nucleotide sequence ID" value="NZ_JACGLT010000013.1"/>
</dbReference>
<dbReference type="PANTHER" id="PTHR30026">
    <property type="entry name" value="OUTER MEMBRANE PROTEIN TOLC"/>
    <property type="match status" value="1"/>
</dbReference>
<evidence type="ECO:0000313" key="10">
    <source>
        <dbReference type="Proteomes" id="UP000541857"/>
    </source>
</evidence>
<evidence type="ECO:0000313" key="9">
    <source>
        <dbReference type="EMBL" id="MBA6154026.1"/>
    </source>
</evidence>
<keyword evidence="6" id="KW-0472">Membrane</keyword>
<evidence type="ECO:0000256" key="5">
    <source>
        <dbReference type="ARBA" id="ARBA00022692"/>
    </source>
</evidence>
<comment type="subcellular location">
    <subcellularLocation>
        <location evidence="1">Cell outer membrane</location>
    </subcellularLocation>
</comment>
<evidence type="ECO:0000256" key="4">
    <source>
        <dbReference type="ARBA" id="ARBA00022452"/>
    </source>
</evidence>
<dbReference type="PANTHER" id="PTHR30026:SF20">
    <property type="entry name" value="OUTER MEMBRANE PROTEIN TOLC"/>
    <property type="match status" value="1"/>
</dbReference>
<sequence length="459" mass="51027">MTRIFVVVLGIGISLTGYQSAVAQQHQSQLNTLWEEVERSYPSLEAKEANVESAKLEERSVFGERLPQLRAQAQNSYATYKGISGAFIPQPGLFNVSGANGLTGPSWTFNTYASTTLEWELFSFGKFNYKSKAAKAKTQSMEGEHTAYRLHLKKELAQRYLQLLFNETKLESNQQNVNRLNTIRSITSSLARAGLKSAADSLLASSSFNQALGDNENLKGKKQAALIQLVELTNGKEVDHLTSVPRFLDPQEASLIKASAIDPSHPVLTALDDQRKSLEYKGESEARAALPSFNLVGGYAYRGVGIGNDGTVSDNWNDGFSNTVSNGLVGVGITWNISDLYTQKQRAGSFKKQAESEEHRYKQYERQMQAQLASIQNKLIRQYAEVQKTNEAQKQANGAYEMYLSRYKSGLMDLSSLLQIQILLEQAEQKHIDAAYDFWMLSAAEAELLADFSHLFANL</sequence>
<dbReference type="SUPFAM" id="SSF56954">
    <property type="entry name" value="Outer membrane efflux proteins (OEP)"/>
    <property type="match status" value="1"/>
</dbReference>
<dbReference type="GO" id="GO:0009279">
    <property type="term" value="C:cell outer membrane"/>
    <property type="evidence" value="ECO:0007669"/>
    <property type="project" value="UniProtKB-SubCell"/>
</dbReference>
<protein>
    <submittedName>
        <fullName evidence="9">TolC family protein</fullName>
    </submittedName>
</protein>
<evidence type="ECO:0000256" key="1">
    <source>
        <dbReference type="ARBA" id="ARBA00004442"/>
    </source>
</evidence>
<organism evidence="9 10">
    <name type="scientific">Gelidibacter maritimus</name>
    <dbReference type="NCBI Taxonomy" id="2761487"/>
    <lineage>
        <taxon>Bacteria</taxon>
        <taxon>Pseudomonadati</taxon>
        <taxon>Bacteroidota</taxon>
        <taxon>Flavobacteriia</taxon>
        <taxon>Flavobacteriales</taxon>
        <taxon>Flavobacteriaceae</taxon>
        <taxon>Gelidibacter</taxon>
    </lineage>
</organism>
<accession>A0A7W2M7P4</accession>
<evidence type="ECO:0000256" key="8">
    <source>
        <dbReference type="SAM" id="Coils"/>
    </source>
</evidence>
<dbReference type="InterPro" id="IPR003423">
    <property type="entry name" value="OMP_efflux"/>
</dbReference>
<dbReference type="EMBL" id="JACGLT010000013">
    <property type="protein sequence ID" value="MBA6154026.1"/>
    <property type="molecule type" value="Genomic_DNA"/>
</dbReference>
<dbReference type="InterPro" id="IPR051906">
    <property type="entry name" value="TolC-like"/>
</dbReference>
<comment type="caution">
    <text evidence="9">The sequence shown here is derived from an EMBL/GenBank/DDBJ whole genome shotgun (WGS) entry which is preliminary data.</text>
</comment>
<keyword evidence="8" id="KW-0175">Coiled coil</keyword>
<dbReference type="GO" id="GO:0015288">
    <property type="term" value="F:porin activity"/>
    <property type="evidence" value="ECO:0007669"/>
    <property type="project" value="TreeGrafter"/>
</dbReference>
<evidence type="ECO:0000256" key="6">
    <source>
        <dbReference type="ARBA" id="ARBA00023136"/>
    </source>
</evidence>
<keyword evidence="10" id="KW-1185">Reference proteome</keyword>
<proteinExistence type="inferred from homology"/>
<gene>
    <name evidence="9" type="ORF">H3Z82_14960</name>
</gene>
<dbReference type="Proteomes" id="UP000541857">
    <property type="component" value="Unassembled WGS sequence"/>
</dbReference>
<keyword evidence="3" id="KW-0813">Transport</keyword>
<evidence type="ECO:0000256" key="2">
    <source>
        <dbReference type="ARBA" id="ARBA00007613"/>
    </source>
</evidence>
<name>A0A7W2M7P4_9FLAO</name>
<keyword evidence="4" id="KW-1134">Transmembrane beta strand</keyword>
<evidence type="ECO:0000256" key="7">
    <source>
        <dbReference type="ARBA" id="ARBA00023237"/>
    </source>
</evidence>
<dbReference type="AlphaFoldDB" id="A0A7W2M7P4"/>
<dbReference type="Pfam" id="PF02321">
    <property type="entry name" value="OEP"/>
    <property type="match status" value="2"/>
</dbReference>
<reference evidence="9 10" key="1">
    <citation type="submission" date="2020-07" db="EMBL/GenBank/DDBJ databases">
        <title>Bacterium isolated from marine sediment.</title>
        <authorList>
            <person name="Shang D."/>
        </authorList>
    </citation>
    <scope>NUCLEOTIDE SEQUENCE [LARGE SCALE GENOMIC DNA]</scope>
    <source>
        <strain evidence="9 10">F6074</strain>
    </source>
</reference>
<dbReference type="Gene3D" id="1.20.1600.10">
    <property type="entry name" value="Outer membrane efflux proteins (OEP)"/>
    <property type="match status" value="1"/>
</dbReference>
<keyword evidence="7" id="KW-0998">Cell outer membrane</keyword>
<dbReference type="GO" id="GO:1990281">
    <property type="term" value="C:efflux pump complex"/>
    <property type="evidence" value="ECO:0007669"/>
    <property type="project" value="TreeGrafter"/>
</dbReference>